<evidence type="ECO:0000313" key="3">
    <source>
        <dbReference type="Proteomes" id="UP000758155"/>
    </source>
</evidence>
<evidence type="ECO:0000313" key="2">
    <source>
        <dbReference type="EMBL" id="KAF3045653.1"/>
    </source>
</evidence>
<name>A0A9P4WZ65_9PLEO</name>
<dbReference type="AlphaFoldDB" id="A0A9P4WZ65"/>
<comment type="caution">
    <text evidence="2">The sequence shown here is derived from an EMBL/GenBank/DDBJ whole genome shotgun (WGS) entry which is preliminary data.</text>
</comment>
<protein>
    <submittedName>
        <fullName evidence="2">Uncharacterized protein</fullName>
    </submittedName>
</protein>
<feature type="region of interest" description="Disordered" evidence="1">
    <location>
        <begin position="490"/>
        <end position="520"/>
    </location>
</feature>
<proteinExistence type="predicted"/>
<dbReference type="OrthoDB" id="5368934at2759"/>
<keyword evidence="3" id="KW-1185">Reference proteome</keyword>
<gene>
    <name evidence="2" type="ORF">E8E12_011005</name>
</gene>
<accession>A0A9P4WZ65</accession>
<evidence type="ECO:0000256" key="1">
    <source>
        <dbReference type="SAM" id="MobiDB-lite"/>
    </source>
</evidence>
<dbReference type="EMBL" id="SWKV01000006">
    <property type="protein sequence ID" value="KAF3045653.1"/>
    <property type="molecule type" value="Genomic_DNA"/>
</dbReference>
<organism evidence="2 3">
    <name type="scientific">Didymella heteroderae</name>
    <dbReference type="NCBI Taxonomy" id="1769908"/>
    <lineage>
        <taxon>Eukaryota</taxon>
        <taxon>Fungi</taxon>
        <taxon>Dikarya</taxon>
        <taxon>Ascomycota</taxon>
        <taxon>Pezizomycotina</taxon>
        <taxon>Dothideomycetes</taxon>
        <taxon>Pleosporomycetidae</taxon>
        <taxon>Pleosporales</taxon>
        <taxon>Pleosporineae</taxon>
        <taxon>Didymellaceae</taxon>
        <taxon>Didymella</taxon>
    </lineage>
</organism>
<dbReference type="Proteomes" id="UP000758155">
    <property type="component" value="Unassembled WGS sequence"/>
</dbReference>
<reference evidence="2" key="1">
    <citation type="submission" date="2019-04" db="EMBL/GenBank/DDBJ databases">
        <title>Sequencing of skin fungus with MAO and IRED activity.</title>
        <authorList>
            <person name="Marsaioli A.J."/>
            <person name="Bonatto J.M.C."/>
            <person name="Reis Junior O."/>
        </authorList>
    </citation>
    <scope>NUCLEOTIDE SEQUENCE</scope>
    <source>
        <strain evidence="2">28M1</strain>
    </source>
</reference>
<feature type="compositionally biased region" description="Polar residues" evidence="1">
    <location>
        <begin position="490"/>
        <end position="509"/>
    </location>
</feature>
<sequence>MLKPLEPNLRPFNFEEVLAADRAAGIRNVHIDVSRNSKGIAVPSLERLKRKVARCLTNDTKHRLATTKLYISGDWNYAESEEELTENEKTLASAQEWKEGVDAVCELIRAMMKLKELIWLGGLPFMPCVFDDLNKRKLTKLVLDLHNHVRVADEAHDGRFLVKLHISPLDMDPLLKQTKLQELRLRRLRDSMQLITWKTVYLNELPGGMRTLELQMDAMPIIRDGGSKWHKAVDVRGLTVAQPGLLEKPYKGRDGKGGLHWKFGHGEYLDGDCIRKARIATGIEEPVALPLQYLWLDGFVIDHLPFERELTDINFLGCGEKCIDAGMRAPKTEAEPFLAWCRRVNNTPCHFALQWPNWTGIFDTEGEQRDVHGQVISQEAGLSTPFAEYAPSPPQQLPLTEKTLNLKDIGDVLNDVVSGPDYFNIPYLTPPSVPATPLGEVSNMSERGSEVPTETALSVITTDIPAVDCIDGSNHPGAGSDSGASFRILNSNGVSDSSPEISPTDSKCISSFRRDGPSYSHVARRSLSDNYWVTRPS</sequence>